<dbReference type="CDD" id="cd02440">
    <property type="entry name" value="AdoMet_MTases"/>
    <property type="match status" value="1"/>
</dbReference>
<evidence type="ECO:0000256" key="1">
    <source>
        <dbReference type="ARBA" id="ARBA00022603"/>
    </source>
</evidence>
<comment type="caution">
    <text evidence="5">The sequence shown here is derived from an EMBL/GenBank/DDBJ whole genome shotgun (WGS) entry which is preliminary data.</text>
</comment>
<feature type="domain" description="Methyltransferase" evidence="4">
    <location>
        <begin position="66"/>
        <end position="158"/>
    </location>
</feature>
<evidence type="ECO:0000256" key="2">
    <source>
        <dbReference type="ARBA" id="ARBA00022679"/>
    </source>
</evidence>
<dbReference type="GO" id="GO:0008168">
    <property type="term" value="F:methyltransferase activity"/>
    <property type="evidence" value="ECO:0007669"/>
    <property type="project" value="UniProtKB-KW"/>
</dbReference>
<dbReference type="InterPro" id="IPR041698">
    <property type="entry name" value="Methyltransf_25"/>
</dbReference>
<dbReference type="OrthoDB" id="9800454at2"/>
<name>A0A3S0KGB0_9DEIO</name>
<organism evidence="5 6">
    <name type="scientific">Deinococcus radiophilus</name>
    <dbReference type="NCBI Taxonomy" id="32062"/>
    <lineage>
        <taxon>Bacteria</taxon>
        <taxon>Thermotogati</taxon>
        <taxon>Deinococcota</taxon>
        <taxon>Deinococci</taxon>
        <taxon>Deinococcales</taxon>
        <taxon>Deinococcaceae</taxon>
        <taxon>Deinococcus</taxon>
    </lineage>
</organism>
<sequence>MSWLPDFSRREVAQAELMDDPHCDLDALQRTYQQFGAVNALVAGWPLVYRRFIRPYLRRERANTLLDIGCGGGDVARGLIRLAALDGYTLRVLGIDADPRAIAYAQAQPPYSGLHFRCAMSGELVQEGQRFDFVVSNHLLHHLTAPELQSLLDDCAALAARTVHADIERSALAWVGFGVLMTPLFRDSFIVPDGLLSICRSYRLNELRRAVPPDWEVRRPFPFRLLLTHTRREKLC</sequence>
<evidence type="ECO:0000313" key="5">
    <source>
        <dbReference type="EMBL" id="RTR26104.1"/>
    </source>
</evidence>
<dbReference type="Pfam" id="PF13649">
    <property type="entry name" value="Methyltransf_25"/>
    <property type="match status" value="1"/>
</dbReference>
<dbReference type="SUPFAM" id="SSF53335">
    <property type="entry name" value="S-adenosyl-L-methionine-dependent methyltransferases"/>
    <property type="match status" value="1"/>
</dbReference>
<dbReference type="NCBIfam" id="NF004851">
    <property type="entry name" value="PRK06202.1"/>
    <property type="match status" value="1"/>
</dbReference>
<gene>
    <name evidence="5" type="ORF">EJ104_08905</name>
</gene>
<keyword evidence="3" id="KW-0949">S-adenosyl-L-methionine</keyword>
<protein>
    <submittedName>
        <fullName evidence="5">Methyltransferase domain-containing protein</fullName>
    </submittedName>
</protein>
<keyword evidence="6" id="KW-1185">Reference proteome</keyword>
<reference evidence="5 6" key="1">
    <citation type="submission" date="2018-12" db="EMBL/GenBank/DDBJ databases">
        <title>Deinococcus radiophilus ATCC 27603 genome sequencing and assembly.</title>
        <authorList>
            <person name="Maclea K.S."/>
            <person name="Maynard C.R."/>
        </authorList>
    </citation>
    <scope>NUCLEOTIDE SEQUENCE [LARGE SCALE GENOMIC DNA]</scope>
    <source>
        <strain evidence="5 6">ATCC 27603</strain>
    </source>
</reference>
<dbReference type="PANTHER" id="PTHR43464">
    <property type="entry name" value="METHYLTRANSFERASE"/>
    <property type="match status" value="1"/>
</dbReference>
<accession>A0A3S0KGB0</accession>
<dbReference type="EMBL" id="RXPE01000018">
    <property type="protein sequence ID" value="RTR26104.1"/>
    <property type="molecule type" value="Genomic_DNA"/>
</dbReference>
<keyword evidence="1 5" id="KW-0489">Methyltransferase</keyword>
<dbReference type="GO" id="GO:0032259">
    <property type="term" value="P:methylation"/>
    <property type="evidence" value="ECO:0007669"/>
    <property type="project" value="UniProtKB-KW"/>
</dbReference>
<dbReference type="AlphaFoldDB" id="A0A3S0KGB0"/>
<dbReference type="PANTHER" id="PTHR43464:SF19">
    <property type="entry name" value="UBIQUINONE BIOSYNTHESIS O-METHYLTRANSFERASE, MITOCHONDRIAL"/>
    <property type="match status" value="1"/>
</dbReference>
<dbReference type="InterPro" id="IPR029063">
    <property type="entry name" value="SAM-dependent_MTases_sf"/>
</dbReference>
<evidence type="ECO:0000259" key="4">
    <source>
        <dbReference type="Pfam" id="PF13649"/>
    </source>
</evidence>
<evidence type="ECO:0000256" key="3">
    <source>
        <dbReference type="ARBA" id="ARBA00022691"/>
    </source>
</evidence>
<dbReference type="Proteomes" id="UP000277766">
    <property type="component" value="Unassembled WGS sequence"/>
</dbReference>
<proteinExistence type="predicted"/>
<evidence type="ECO:0000313" key="6">
    <source>
        <dbReference type="Proteomes" id="UP000277766"/>
    </source>
</evidence>
<keyword evidence="2 5" id="KW-0808">Transferase</keyword>
<dbReference type="RefSeq" id="WP_126352377.1">
    <property type="nucleotide sequence ID" value="NZ_CP086381.1"/>
</dbReference>
<dbReference type="Gene3D" id="3.40.50.150">
    <property type="entry name" value="Vaccinia Virus protein VP39"/>
    <property type="match status" value="1"/>
</dbReference>